<evidence type="ECO:0000313" key="1">
    <source>
        <dbReference type="EMBL" id="ELU37449.1"/>
    </source>
</evidence>
<keyword evidence="2" id="KW-1185">Reference proteome</keyword>
<accession>L8WM71</accession>
<sequence length="195" mass="21478">MIEFDFGGSRLGQYAKVGPVRGGLVVGVCCVSGHDKYLELKIYTCIDSLLPATHCIKKARRKPPGTDAIACKRTAMTPSRQSALLVHSLNLLSSAIPWHPSRVDKPWPRQQGDVSYGRVRSLPSLEHVRMSTVSIRRDEGSSVEIGTSQISGFIFVFTLTLTSPTLARGPYSRLVLNISAEWIAERKNGQDDIRV</sequence>
<dbReference type="AlphaFoldDB" id="L8WM71"/>
<name>L8WM71_THACA</name>
<dbReference type="EMBL" id="AFRT01002640">
    <property type="protein sequence ID" value="ELU37449.1"/>
    <property type="molecule type" value="Genomic_DNA"/>
</dbReference>
<gene>
    <name evidence="1" type="ORF">AG1IA_08522</name>
</gene>
<evidence type="ECO:0000313" key="2">
    <source>
        <dbReference type="Proteomes" id="UP000011668"/>
    </source>
</evidence>
<organism evidence="1 2">
    <name type="scientific">Thanatephorus cucumeris (strain AG1-IA)</name>
    <name type="common">Rice sheath blight fungus</name>
    <name type="synonym">Rhizoctonia solani</name>
    <dbReference type="NCBI Taxonomy" id="983506"/>
    <lineage>
        <taxon>Eukaryota</taxon>
        <taxon>Fungi</taxon>
        <taxon>Dikarya</taxon>
        <taxon>Basidiomycota</taxon>
        <taxon>Agaricomycotina</taxon>
        <taxon>Agaricomycetes</taxon>
        <taxon>Cantharellales</taxon>
        <taxon>Ceratobasidiaceae</taxon>
        <taxon>Rhizoctonia</taxon>
        <taxon>Rhizoctonia solani AG-1</taxon>
    </lineage>
</organism>
<reference evidence="1 2" key="1">
    <citation type="journal article" date="2013" name="Nat. Commun.">
        <title>The evolution and pathogenic mechanisms of the rice sheath blight pathogen.</title>
        <authorList>
            <person name="Zheng A."/>
            <person name="Lin R."/>
            <person name="Xu L."/>
            <person name="Qin P."/>
            <person name="Tang C."/>
            <person name="Ai P."/>
            <person name="Zhang D."/>
            <person name="Liu Y."/>
            <person name="Sun Z."/>
            <person name="Feng H."/>
            <person name="Wang Y."/>
            <person name="Chen Y."/>
            <person name="Liang X."/>
            <person name="Fu R."/>
            <person name="Li Q."/>
            <person name="Zhang J."/>
            <person name="Yu X."/>
            <person name="Xie Z."/>
            <person name="Ding L."/>
            <person name="Guan P."/>
            <person name="Tang J."/>
            <person name="Liang Y."/>
            <person name="Wang S."/>
            <person name="Deng Q."/>
            <person name="Li S."/>
            <person name="Zhu J."/>
            <person name="Wang L."/>
            <person name="Liu H."/>
            <person name="Li P."/>
        </authorList>
    </citation>
    <scope>NUCLEOTIDE SEQUENCE [LARGE SCALE GENOMIC DNA]</scope>
    <source>
        <strain evidence="2">AG-1 IA</strain>
    </source>
</reference>
<dbReference type="Proteomes" id="UP000011668">
    <property type="component" value="Unassembled WGS sequence"/>
</dbReference>
<proteinExistence type="predicted"/>
<comment type="caution">
    <text evidence="1">The sequence shown here is derived from an EMBL/GenBank/DDBJ whole genome shotgun (WGS) entry which is preliminary data.</text>
</comment>
<dbReference type="HOGENOM" id="CLU_1397185_0_0_1"/>
<protein>
    <submittedName>
        <fullName evidence="1">Uncharacterized protein</fullName>
    </submittedName>
</protein>